<dbReference type="InterPro" id="IPR052029">
    <property type="entry name" value="PpiD_chaperone"/>
</dbReference>
<comment type="subcellular location">
    <subcellularLocation>
        <location evidence="1">Cell inner membrane</location>
        <topology evidence="1">Single-pass type II membrane protein</topology>
        <orientation evidence="1">Periplasmic side</orientation>
    </subcellularLocation>
</comment>
<evidence type="ECO:0000256" key="4">
    <source>
        <dbReference type="ARBA" id="ARBA00022692"/>
    </source>
</evidence>
<dbReference type="Pfam" id="PF13624">
    <property type="entry name" value="SurA_N_3"/>
    <property type="match status" value="1"/>
</dbReference>
<evidence type="ECO:0000313" key="14">
    <source>
        <dbReference type="EMBL" id="XBO69071.1"/>
    </source>
</evidence>
<evidence type="ECO:0000256" key="5">
    <source>
        <dbReference type="ARBA" id="ARBA00022989"/>
    </source>
</evidence>
<sequence>MLQSIRDRSQSWIAKIIIGAVIVTMALFGVESLIGLFGQSGDEVATVNGEPINRQQVELNVQRAMRSNQVPADQERALRGEVLEGLISDRLMIDYAKNGGLAVSDNQLDQLIVSRPEFQNADGQFDQELFRSRLSSVGYTPLSFREQLSRDVMRGHIQQGLIASDFTLPGERERLAELQRQTRSFRYHRLTEADLEAPVEVSQAEMTAYYNEHQQEFLRPEQVKLGYIVLDQEAMAADIEVSEEDLREAWEAQAENADRQISHIMVTFGDERSRDEAEARIEAIKARLADGDAFDDLAAEFSDDTSTSDDGGDLGVITRGIFGEAFEEAAFALDEGQVSEAVETDNGLHLIKVTEIDRADFASERDRLRDQLAQAQVRDAFNDKAQQLIDESFAADDLQSVADDLGLERQTSDWVGREGAEGVLAEPGVMDQAFSDEVLGEGFNSEVIELDGSRRLVLRVLDHRDAATLPLEQVKDQVEAAVRQAKTRDALIELAEERVSQLQGGQSLDIDWQRADNISRQDAPSVPDAVLTTAFKLPHPEEGQVVYGRAVDGADVSLIALESIGQGEGNQQMEQFVASMAERLRAQAVLDGLLTHLRDTGEIERY</sequence>
<evidence type="ECO:0000256" key="11">
    <source>
        <dbReference type="PROSITE-ProRule" id="PRU00278"/>
    </source>
</evidence>
<dbReference type="InterPro" id="IPR027304">
    <property type="entry name" value="Trigger_fact/SurA_dom_sf"/>
</dbReference>
<keyword evidence="7" id="KW-0143">Chaperone</keyword>
<dbReference type="Gene3D" id="3.10.50.40">
    <property type="match status" value="1"/>
</dbReference>
<evidence type="ECO:0000256" key="3">
    <source>
        <dbReference type="ARBA" id="ARBA00022519"/>
    </source>
</evidence>
<evidence type="ECO:0000256" key="12">
    <source>
        <dbReference type="SAM" id="Phobius"/>
    </source>
</evidence>
<dbReference type="PROSITE" id="PS50198">
    <property type="entry name" value="PPIC_PPIASE_2"/>
    <property type="match status" value="1"/>
</dbReference>
<dbReference type="Gene3D" id="1.10.4030.10">
    <property type="entry name" value="Porin chaperone SurA, peptide-binding domain"/>
    <property type="match status" value="1"/>
</dbReference>
<dbReference type="PANTHER" id="PTHR47529:SF1">
    <property type="entry name" value="PERIPLASMIC CHAPERONE PPID"/>
    <property type="match status" value="1"/>
</dbReference>
<dbReference type="SUPFAM" id="SSF54534">
    <property type="entry name" value="FKBP-like"/>
    <property type="match status" value="1"/>
</dbReference>
<keyword evidence="11" id="KW-0413">Isomerase</keyword>
<feature type="domain" description="PpiC" evidence="13">
    <location>
        <begin position="256"/>
        <end position="355"/>
    </location>
</feature>
<comment type="similarity">
    <text evidence="8">Belongs to the PpiD chaperone family.</text>
</comment>
<dbReference type="InterPro" id="IPR023058">
    <property type="entry name" value="PPIase_PpiC_CS"/>
</dbReference>
<dbReference type="InterPro" id="IPR046357">
    <property type="entry name" value="PPIase_dom_sf"/>
</dbReference>
<evidence type="ECO:0000256" key="7">
    <source>
        <dbReference type="ARBA" id="ARBA00023186"/>
    </source>
</evidence>
<dbReference type="PROSITE" id="PS01096">
    <property type="entry name" value="PPIC_PPIASE_1"/>
    <property type="match status" value="1"/>
</dbReference>
<reference evidence="14" key="1">
    <citation type="submission" date="2022-06" db="EMBL/GenBank/DDBJ databases">
        <title>A novel DMS-producing enzyme.</title>
        <authorList>
            <person name="Zhang Y."/>
        </authorList>
    </citation>
    <scope>NUCLEOTIDE SEQUENCE</scope>
    <source>
        <strain evidence="14">RT37</strain>
    </source>
</reference>
<gene>
    <name evidence="14" type="ORF">NFG58_10475</name>
</gene>
<dbReference type="EMBL" id="CP098827">
    <property type="protein sequence ID" value="XBO69071.1"/>
    <property type="molecule type" value="Genomic_DNA"/>
</dbReference>
<dbReference type="PANTHER" id="PTHR47529">
    <property type="entry name" value="PEPTIDYL-PROLYL CIS-TRANS ISOMERASE D"/>
    <property type="match status" value="1"/>
</dbReference>
<evidence type="ECO:0000256" key="10">
    <source>
        <dbReference type="ARBA" id="ARBA00042775"/>
    </source>
</evidence>
<keyword evidence="6 12" id="KW-0472">Membrane</keyword>
<organism evidence="14">
    <name type="scientific">Halomonas sp. RT37</name>
    <dbReference type="NCBI Taxonomy" id="2950872"/>
    <lineage>
        <taxon>Bacteria</taxon>
        <taxon>Pseudomonadati</taxon>
        <taxon>Pseudomonadota</taxon>
        <taxon>Gammaproteobacteria</taxon>
        <taxon>Oceanospirillales</taxon>
        <taxon>Halomonadaceae</taxon>
        <taxon>Halomonas</taxon>
    </lineage>
</organism>
<protein>
    <recommendedName>
        <fullName evidence="9">Periplasmic chaperone PpiD</fullName>
    </recommendedName>
    <alternativeName>
        <fullName evidence="10">Periplasmic folding chaperone</fullName>
    </alternativeName>
</protein>
<evidence type="ECO:0000259" key="13">
    <source>
        <dbReference type="PROSITE" id="PS50198"/>
    </source>
</evidence>
<dbReference type="RefSeq" id="WP_045993748.1">
    <property type="nucleotide sequence ID" value="NZ_CP098827.1"/>
</dbReference>
<keyword evidence="5 12" id="KW-1133">Transmembrane helix</keyword>
<keyword evidence="11" id="KW-0697">Rotamase</keyword>
<evidence type="ECO:0000256" key="2">
    <source>
        <dbReference type="ARBA" id="ARBA00022475"/>
    </source>
</evidence>
<keyword evidence="2" id="KW-1003">Cell membrane</keyword>
<proteinExistence type="inferred from homology"/>
<dbReference type="AlphaFoldDB" id="A0AAU7KBJ8"/>
<keyword evidence="4 12" id="KW-0812">Transmembrane</keyword>
<feature type="transmembrane region" description="Helical" evidence="12">
    <location>
        <begin position="12"/>
        <end position="30"/>
    </location>
</feature>
<evidence type="ECO:0000256" key="1">
    <source>
        <dbReference type="ARBA" id="ARBA00004382"/>
    </source>
</evidence>
<accession>A0AAU7KBJ8</accession>
<dbReference type="SUPFAM" id="SSF109998">
    <property type="entry name" value="Triger factor/SurA peptide-binding domain-like"/>
    <property type="match status" value="1"/>
</dbReference>
<dbReference type="GO" id="GO:0003755">
    <property type="term" value="F:peptidyl-prolyl cis-trans isomerase activity"/>
    <property type="evidence" value="ECO:0007669"/>
    <property type="project" value="UniProtKB-KW"/>
</dbReference>
<evidence type="ECO:0000256" key="9">
    <source>
        <dbReference type="ARBA" id="ARBA00040743"/>
    </source>
</evidence>
<dbReference type="InterPro" id="IPR000297">
    <property type="entry name" value="PPIase_PpiC"/>
</dbReference>
<name>A0AAU7KBJ8_9GAMM</name>
<dbReference type="GO" id="GO:0005886">
    <property type="term" value="C:plasma membrane"/>
    <property type="evidence" value="ECO:0007669"/>
    <property type="project" value="UniProtKB-SubCell"/>
</dbReference>
<keyword evidence="3" id="KW-0997">Cell inner membrane</keyword>
<evidence type="ECO:0000256" key="6">
    <source>
        <dbReference type="ARBA" id="ARBA00023136"/>
    </source>
</evidence>
<evidence type="ECO:0000256" key="8">
    <source>
        <dbReference type="ARBA" id="ARBA00038408"/>
    </source>
</evidence>
<dbReference type="Pfam" id="PF00639">
    <property type="entry name" value="Rotamase"/>
    <property type="match status" value="1"/>
</dbReference>